<feature type="region of interest" description="Disordered" evidence="6">
    <location>
        <begin position="103"/>
        <end position="135"/>
    </location>
</feature>
<dbReference type="GO" id="GO:0009927">
    <property type="term" value="F:histidine phosphotransfer kinase activity"/>
    <property type="evidence" value="ECO:0007669"/>
    <property type="project" value="TreeGrafter"/>
</dbReference>
<evidence type="ECO:0000256" key="2">
    <source>
        <dbReference type="ARBA" id="ARBA00012438"/>
    </source>
</evidence>
<dbReference type="Gene3D" id="3.40.50.2300">
    <property type="match status" value="1"/>
</dbReference>
<feature type="domain" description="Response regulatory" evidence="8">
    <location>
        <begin position="441"/>
        <end position="542"/>
    </location>
</feature>
<dbReference type="InterPro" id="IPR011006">
    <property type="entry name" value="CheY-like_superfamily"/>
</dbReference>
<feature type="compositionally biased region" description="Low complexity" evidence="6">
    <location>
        <begin position="390"/>
        <end position="403"/>
    </location>
</feature>
<evidence type="ECO:0000256" key="1">
    <source>
        <dbReference type="ARBA" id="ARBA00000085"/>
    </source>
</evidence>
<dbReference type="SUPFAM" id="SSF52172">
    <property type="entry name" value="CheY-like"/>
    <property type="match status" value="1"/>
</dbReference>
<protein>
    <recommendedName>
        <fullName evidence="2">histidine kinase</fullName>
        <ecNumber evidence="2">2.7.13.3</ecNumber>
    </recommendedName>
</protein>
<dbReference type="AlphaFoldDB" id="A0A0G4HW43"/>
<feature type="region of interest" description="Disordered" evidence="6">
    <location>
        <begin position="312"/>
        <end position="338"/>
    </location>
</feature>
<evidence type="ECO:0000259" key="7">
    <source>
        <dbReference type="PROSITE" id="PS50109"/>
    </source>
</evidence>
<comment type="catalytic activity">
    <reaction evidence="1">
        <text>ATP + protein L-histidine = ADP + protein N-phospho-L-histidine.</text>
        <dbReference type="EC" id="2.7.13.3"/>
    </reaction>
</comment>
<dbReference type="InterPro" id="IPR003594">
    <property type="entry name" value="HATPase_dom"/>
</dbReference>
<evidence type="ECO:0000256" key="3">
    <source>
        <dbReference type="ARBA" id="ARBA00022679"/>
    </source>
</evidence>
<feature type="compositionally biased region" description="Basic residues" evidence="6">
    <location>
        <begin position="112"/>
        <end position="121"/>
    </location>
</feature>
<feature type="compositionally biased region" description="Polar residues" evidence="6">
    <location>
        <begin position="122"/>
        <end position="135"/>
    </location>
</feature>
<dbReference type="EMBL" id="CDMZ01004109">
    <property type="protein sequence ID" value="CEM48682.1"/>
    <property type="molecule type" value="Genomic_DNA"/>
</dbReference>
<evidence type="ECO:0000259" key="8">
    <source>
        <dbReference type="PROSITE" id="PS50110"/>
    </source>
</evidence>
<evidence type="ECO:0000256" key="5">
    <source>
        <dbReference type="PROSITE-ProRule" id="PRU00169"/>
    </source>
</evidence>
<feature type="modified residue" description="4-aspartylphosphate" evidence="5">
    <location>
        <position position="492"/>
    </location>
</feature>
<feature type="region of interest" description="Disordered" evidence="6">
    <location>
        <begin position="379"/>
        <end position="440"/>
    </location>
</feature>
<organism evidence="9">
    <name type="scientific">Chromera velia CCMP2878</name>
    <dbReference type="NCBI Taxonomy" id="1169474"/>
    <lineage>
        <taxon>Eukaryota</taxon>
        <taxon>Sar</taxon>
        <taxon>Alveolata</taxon>
        <taxon>Colpodellida</taxon>
        <taxon>Chromeraceae</taxon>
        <taxon>Chromera</taxon>
    </lineage>
</organism>
<keyword evidence="3" id="KW-0808">Transferase</keyword>
<dbReference type="Pfam" id="PF02518">
    <property type="entry name" value="HATPase_c"/>
    <property type="match status" value="1"/>
</dbReference>
<proteinExistence type="predicted"/>
<dbReference type="SUPFAM" id="SSF55874">
    <property type="entry name" value="ATPase domain of HSP90 chaperone/DNA topoisomerase II/histidine kinase"/>
    <property type="match status" value="1"/>
</dbReference>
<dbReference type="InterPro" id="IPR036890">
    <property type="entry name" value="HATPase_C_sf"/>
</dbReference>
<evidence type="ECO:0000313" key="9">
    <source>
        <dbReference type="EMBL" id="CEM48682.1"/>
    </source>
</evidence>
<dbReference type="Gene3D" id="3.30.565.10">
    <property type="entry name" value="Histidine kinase-like ATPase, C-terminal domain"/>
    <property type="match status" value="1"/>
</dbReference>
<dbReference type="VEuPathDB" id="CryptoDB:Cvel_8979"/>
<dbReference type="PhylomeDB" id="A0A0G4HW43"/>
<feature type="domain" description="Histidine kinase" evidence="7">
    <location>
        <begin position="1"/>
        <end position="304"/>
    </location>
</feature>
<gene>
    <name evidence="9" type="ORF">Cvel_8979</name>
</gene>
<sequence length="542" mass="58577">MYEIRNPLSGASLLVYEFLESLKELAGAVQEKDLSAQQLRQIVKSETSRLRELASYMQTQIDKMRGVCDDVLQLEKIQKGKFEYQFSPEGLNNWAKKVAAQSTPLFTPTPGSRRHQQKRKGSSNPQIAKGDNSASQSPVRFEWTLSVALSVRLLLRENPVGVADFARLKQAISNFLSNAKKFTIKGTVQLKFEITLPTSTDEGSKQGTKAHALGGKGKPAKLEWVGLRVSMTDSGAGLSDEDIGKLFRPYGQVRAGELQNGGGTGLGLCICKSFVEAPEGGCVGVESAGRGEGSTFFFQLCVPLLDASHAPKRSEDDLISPPGSPAFSLKSPMRHKNPLNRRNSILSALASCGEDGGKEISPALKAVLTQPLLSIPSSALQSEEADNLDNADCNSDASNSNGNTSSLKDDAKKPVEGPSLTVERSPLRTPPPSLDHPEGADVLLVDDDRFYLMAGFAAIKRLGFSVCTAEDRDEACDLVIAKKAPFCFVLIDRNMARMEGPQAIEKMVAHFSETDKEEDYTSRPFIIGCTGDATPDSQGAFL</sequence>
<dbReference type="PROSITE" id="PS50109">
    <property type="entry name" value="HIS_KIN"/>
    <property type="match status" value="1"/>
</dbReference>
<dbReference type="GO" id="GO:0005886">
    <property type="term" value="C:plasma membrane"/>
    <property type="evidence" value="ECO:0007669"/>
    <property type="project" value="TreeGrafter"/>
</dbReference>
<dbReference type="InterPro" id="IPR004358">
    <property type="entry name" value="Sig_transdc_His_kin-like_C"/>
</dbReference>
<accession>A0A0G4HW43</accession>
<dbReference type="PANTHER" id="PTHR43047:SF69">
    <property type="entry name" value="HISTIDINE KINASE CONTAINING CHEY-HOMOLOGOUS RECEIVER DOMAIN-RELATED"/>
    <property type="match status" value="1"/>
</dbReference>
<dbReference type="GO" id="GO:0000155">
    <property type="term" value="F:phosphorelay sensor kinase activity"/>
    <property type="evidence" value="ECO:0007669"/>
    <property type="project" value="TreeGrafter"/>
</dbReference>
<keyword evidence="4" id="KW-0418">Kinase</keyword>
<dbReference type="PANTHER" id="PTHR43047">
    <property type="entry name" value="TWO-COMPONENT HISTIDINE PROTEIN KINASE"/>
    <property type="match status" value="1"/>
</dbReference>
<dbReference type="PROSITE" id="PS50110">
    <property type="entry name" value="RESPONSE_REGULATORY"/>
    <property type="match status" value="1"/>
</dbReference>
<keyword evidence="5" id="KW-0597">Phosphoprotein</keyword>
<evidence type="ECO:0000256" key="4">
    <source>
        <dbReference type="ARBA" id="ARBA00022777"/>
    </source>
</evidence>
<dbReference type="InterPro" id="IPR005467">
    <property type="entry name" value="His_kinase_dom"/>
</dbReference>
<dbReference type="PRINTS" id="PR00344">
    <property type="entry name" value="BCTRLSENSOR"/>
</dbReference>
<reference evidence="9" key="1">
    <citation type="submission" date="2014-11" db="EMBL/GenBank/DDBJ databases">
        <authorList>
            <person name="Otto D Thomas"/>
            <person name="Naeem Raeece"/>
        </authorList>
    </citation>
    <scope>NUCLEOTIDE SEQUENCE</scope>
</reference>
<evidence type="ECO:0000256" key="6">
    <source>
        <dbReference type="SAM" id="MobiDB-lite"/>
    </source>
</evidence>
<dbReference type="InterPro" id="IPR001789">
    <property type="entry name" value="Sig_transdc_resp-reg_receiver"/>
</dbReference>
<dbReference type="EC" id="2.7.13.3" evidence="2"/>
<name>A0A0G4HW43_9ALVE</name>
<dbReference type="SMART" id="SM00387">
    <property type="entry name" value="HATPase_c"/>
    <property type="match status" value="1"/>
</dbReference>